<keyword evidence="2" id="KW-1185">Reference proteome</keyword>
<reference evidence="1 2" key="1">
    <citation type="submission" date="2014-11" db="EMBL/GenBank/DDBJ databases">
        <title>Genetic blueprint of the zoonotic pathogen Toxocara canis.</title>
        <authorList>
            <person name="Zhu X.-Q."/>
            <person name="Korhonen P.K."/>
            <person name="Cai H."/>
            <person name="Young N.D."/>
            <person name="Nejsum P."/>
            <person name="von Samson-Himmelstjerna G."/>
            <person name="Boag P.R."/>
            <person name="Tan P."/>
            <person name="Li Q."/>
            <person name="Min J."/>
            <person name="Yang Y."/>
            <person name="Wang X."/>
            <person name="Fang X."/>
            <person name="Hall R.S."/>
            <person name="Hofmann A."/>
            <person name="Sternberg P.W."/>
            <person name="Jex A.R."/>
            <person name="Gasser R.B."/>
        </authorList>
    </citation>
    <scope>NUCLEOTIDE SEQUENCE [LARGE SCALE GENOMIC DNA]</scope>
    <source>
        <strain evidence="1">PN_DK_2014</strain>
    </source>
</reference>
<organism evidence="1 2">
    <name type="scientific">Toxocara canis</name>
    <name type="common">Canine roundworm</name>
    <dbReference type="NCBI Taxonomy" id="6265"/>
    <lineage>
        <taxon>Eukaryota</taxon>
        <taxon>Metazoa</taxon>
        <taxon>Ecdysozoa</taxon>
        <taxon>Nematoda</taxon>
        <taxon>Chromadorea</taxon>
        <taxon>Rhabditida</taxon>
        <taxon>Spirurina</taxon>
        <taxon>Ascaridomorpha</taxon>
        <taxon>Ascaridoidea</taxon>
        <taxon>Toxocaridae</taxon>
        <taxon>Toxocara</taxon>
    </lineage>
</organism>
<accession>A0A0B2UYP7</accession>
<evidence type="ECO:0000313" key="1">
    <source>
        <dbReference type="EMBL" id="KHN73985.1"/>
    </source>
</evidence>
<proteinExistence type="predicted"/>
<sequence length="126" mass="13520">MQNNYKATQLLQWLVIEARAKDAIVSCTASIDTSQSSLLRGYFADVRMTLRSMGASIAFPVDGAAGSGCLVGDFVLAVESSRIDFSLPSGRGKCRGFPNMPQLQLIAEMPTGDNGNLSLIVKVQVY</sequence>
<dbReference type="EMBL" id="JPKZ01002986">
    <property type="protein sequence ID" value="KHN73985.1"/>
    <property type="molecule type" value="Genomic_DNA"/>
</dbReference>
<comment type="caution">
    <text evidence="1">The sequence shown here is derived from an EMBL/GenBank/DDBJ whole genome shotgun (WGS) entry which is preliminary data.</text>
</comment>
<dbReference type="Proteomes" id="UP000031036">
    <property type="component" value="Unassembled WGS sequence"/>
</dbReference>
<dbReference type="AlphaFoldDB" id="A0A0B2UYP7"/>
<name>A0A0B2UYP7_TOXCA</name>
<protein>
    <submittedName>
        <fullName evidence="1">Uncharacterized protein</fullName>
    </submittedName>
</protein>
<gene>
    <name evidence="1" type="ORF">Tcan_10794</name>
</gene>
<evidence type="ECO:0000313" key="2">
    <source>
        <dbReference type="Proteomes" id="UP000031036"/>
    </source>
</evidence>